<evidence type="ECO:0000313" key="10">
    <source>
        <dbReference type="EMBL" id="KAH0567535.1"/>
    </source>
</evidence>
<keyword evidence="2" id="KW-0245">EGF-like domain</keyword>
<evidence type="ECO:0000256" key="1">
    <source>
        <dbReference type="ARBA" id="ARBA00023157"/>
    </source>
</evidence>
<comment type="caution">
    <text evidence="2">Lacks conserved residue(s) required for the propagation of feature annotation.</text>
</comment>
<dbReference type="SUPFAM" id="SSF49854">
    <property type="entry name" value="Spermadhesin, CUB domain"/>
    <property type="match status" value="1"/>
</dbReference>
<evidence type="ECO:0000259" key="6">
    <source>
        <dbReference type="PROSITE" id="PS01180"/>
    </source>
</evidence>
<keyword evidence="4" id="KW-0812">Transmembrane</keyword>
<name>A0AAV7J3Z1_COTGL</name>
<evidence type="ECO:0000259" key="7">
    <source>
        <dbReference type="PROSITE" id="PS50026"/>
    </source>
</evidence>
<feature type="disulfide bond" evidence="2">
    <location>
        <begin position="196"/>
        <end position="213"/>
    </location>
</feature>
<dbReference type="InterPro" id="IPR007110">
    <property type="entry name" value="Ig-like_dom"/>
</dbReference>
<feature type="domain" description="Ig-like" evidence="9">
    <location>
        <begin position="544"/>
        <end position="631"/>
    </location>
</feature>
<dbReference type="Gene3D" id="4.10.1240.10">
    <property type="entry name" value="GPCR, family 2, extracellular hormone receptor domain"/>
    <property type="match status" value="1"/>
</dbReference>
<feature type="signal peptide" evidence="5">
    <location>
        <begin position="1"/>
        <end position="28"/>
    </location>
</feature>
<comment type="caution">
    <text evidence="10">The sequence shown here is derived from an EMBL/GenBank/DDBJ whole genome shotgun (WGS) entry which is preliminary data.</text>
</comment>
<dbReference type="SMART" id="SM00409">
    <property type="entry name" value="IG"/>
    <property type="match status" value="2"/>
</dbReference>
<dbReference type="InterPro" id="IPR036179">
    <property type="entry name" value="Ig-like_dom_sf"/>
</dbReference>
<feature type="transmembrane region" description="Helical" evidence="4">
    <location>
        <begin position="1228"/>
        <end position="1250"/>
    </location>
</feature>
<dbReference type="Proteomes" id="UP000826195">
    <property type="component" value="Unassembled WGS sequence"/>
</dbReference>
<proteinExistence type="predicted"/>
<protein>
    <submittedName>
        <fullName evidence="10">Uncharacterized protein</fullName>
    </submittedName>
</protein>
<dbReference type="GO" id="GO:0032589">
    <property type="term" value="C:neuron projection membrane"/>
    <property type="evidence" value="ECO:0007669"/>
    <property type="project" value="TreeGrafter"/>
</dbReference>
<dbReference type="Gene3D" id="2.10.25.10">
    <property type="entry name" value="Laminin"/>
    <property type="match status" value="1"/>
</dbReference>
<keyword evidence="11" id="KW-1185">Reference proteome</keyword>
<dbReference type="PROSITE" id="PS01186">
    <property type="entry name" value="EGF_2"/>
    <property type="match status" value="1"/>
</dbReference>
<keyword evidence="4" id="KW-0472">Membrane</keyword>
<evidence type="ECO:0000256" key="3">
    <source>
        <dbReference type="SAM" id="MobiDB-lite"/>
    </source>
</evidence>
<dbReference type="CDD" id="cd00054">
    <property type="entry name" value="EGF_CA"/>
    <property type="match status" value="1"/>
</dbReference>
<feature type="domain" description="EGF-like" evidence="7">
    <location>
        <begin position="237"/>
        <end position="273"/>
    </location>
</feature>
<feature type="transmembrane region" description="Helical" evidence="4">
    <location>
        <begin position="1059"/>
        <end position="1079"/>
    </location>
</feature>
<feature type="transmembrane region" description="Helical" evidence="4">
    <location>
        <begin position="1099"/>
        <end position="1118"/>
    </location>
</feature>
<dbReference type="EMBL" id="JAHXZJ010000001">
    <property type="protein sequence ID" value="KAH0567535.1"/>
    <property type="molecule type" value="Genomic_DNA"/>
</dbReference>
<dbReference type="PROSITE" id="PS50835">
    <property type="entry name" value="IG_LIKE"/>
    <property type="match status" value="2"/>
</dbReference>
<feature type="transmembrane region" description="Helical" evidence="4">
    <location>
        <begin position="1027"/>
        <end position="1052"/>
    </location>
</feature>
<dbReference type="Pfam" id="PF07974">
    <property type="entry name" value="EGF_2"/>
    <property type="match status" value="1"/>
</dbReference>
<dbReference type="PANTHER" id="PTHR23279">
    <property type="entry name" value="DEFECTIVE PROBOSCIS EXTENSION RESPONSE DPR -RELATED"/>
    <property type="match status" value="1"/>
</dbReference>
<feature type="transmembrane region" description="Helical" evidence="4">
    <location>
        <begin position="1256"/>
        <end position="1275"/>
    </location>
</feature>
<evidence type="ECO:0000259" key="8">
    <source>
        <dbReference type="PROSITE" id="PS50227"/>
    </source>
</evidence>
<dbReference type="InterPro" id="IPR000859">
    <property type="entry name" value="CUB_dom"/>
</dbReference>
<sequence>MLKKSFFKWSIIYLFIFLLAYFINVTDGDSNGYNENNKQTEKSKPCGDYLTSSRGIISTPNFPRQFSVPIKCRWVIDATEIRMSSTNSDNTTIVVYLTQLYVYKGLRFTEYAYYDSPESTNFGAIILKDVTEGNVFDNITLETNRPFLVIEFELERLEGNHIRVLHDLLDVYGFNITYEITSPEEINTDSCSVKNCSFAGNCIVDTSFSEFKCLCFNEFSGKGCSNGPLCNSDNNINVNHRNSICHNGGTCSHIGAEFVKCHCRSGYTGNYCEIPIIADTSEMIVTNPNQECQEGTSWCILQCPYYENDHDNRPCNHCKRQLISNYYNRARFEFQIKLLNTSSLRGNFPSSSQVNTLELFLKKQLTKYLKNNIDITIMEDLKIKNITPSGEVILSFFGLSTESDKIRDALNRLVQRRRLNDLILESTHLTFQQKPSLRIKLLEIMNNPKNVNHVRLGDELYLRCVVQGSSAMKYFWYKDEMLVNTSKSVRGIELQKELIDDAYIITLLITKTTLLDAGYYTCQAIDGEIQQCKSIYISVKDEPPNVKILPMSATIEKGNNIQLMCITAPNKESLEIGFGWTKNRALLKLEPGHQVWEDLYPAGSILKIMNAQKSAIYTCNVAHRSMSVRIDVINRTLVPICTKETAWGMRWLDTGPGSAALLECPRHFIGEKVSRLCAMKDATTPMWQTPDFSQCLYQPLIYPYNQFRSLTLGYQNTSTHNTIISIWKIFNSRELALYPGEGDGIVNILAEIEHYSMNKKQITNMHESAETFMHIINRILVNENSILRRQLLMQQLIQRNVQNWAKKTTQPTHLALSSMVIDIQPFYVVTVLSTLIIETKFLLQIPTEDYTYPYWYNDKVEIRIIKQSRGRRSEESKLFTNQTSLLNGAVILYRNITSFLPNAFVKELEDGTDLEYHFNSRVISVTIVGQESSNKKQNIDISTSKVEIVLTLGHLQQNQSLLKRWNVSCGVEDLSTGSWDLDSCITLIASNDQAETQCICSNPGTFAVFLTTRAVKVVDAKSKPSTFIVLLGCSSCLLQCTMSSIILSVILWKRPTWLNFLKLQTSSALIGAMSIFVYATCNTVPEIEFARTAVTLEAFLLIGMAAPISQALIVYADITYNRRRQLSRHFQPTVIGVITGLPILCILTTELTHNTSTGRRHESWWLIFGGGVYSIFVSCVATMLLIFMLLYTGVLHRAHVLTENVENVSGGGGIVVMKNKFLQQRVRIIHHAAIIICNLILVEVASMFYINYTTEFYHYLFASVSAFFGFGMLILNIGSSEVELLAPIFQQVICRKNDEKEMTTTTTMITFSDTVKVHTKIPVESAESIPVASVSTGAGVFRLPPTTYMRTRGVVTAGNVQHANEMNDEQFSNNLGHPASSTIRRDIFLPEIRVNYSDNINLETYSTSPRKYQESLTNTFHSIPSSMPPPPPEFYHTDSSYNRENDNSTSFSGDQLVTAGDSIDRRRSNPQQADRSSECIAKVLCNADIESRINMTMMMPDVTLAAATTATSSSVDNLVEEKCVDEYTVNVPDIASTSEQQQQKRIRSTSIIEEENPEITITDCDNTASNTITGVGMLDRISHDLDYLLNR</sequence>
<evidence type="ECO:0000259" key="9">
    <source>
        <dbReference type="PROSITE" id="PS50835"/>
    </source>
</evidence>
<dbReference type="InterPro" id="IPR003599">
    <property type="entry name" value="Ig_sub"/>
</dbReference>
<feature type="domain" description="Ig-like" evidence="9">
    <location>
        <begin position="435"/>
        <end position="538"/>
    </location>
</feature>
<dbReference type="PROSITE" id="PS00022">
    <property type="entry name" value="EGF_1"/>
    <property type="match status" value="2"/>
</dbReference>
<reference evidence="10 11" key="1">
    <citation type="journal article" date="2021" name="J. Hered.">
        <title>A chromosome-level genome assembly of the parasitoid wasp, Cotesia glomerata (Hymenoptera: Braconidae).</title>
        <authorList>
            <person name="Pinto B.J."/>
            <person name="Weis J.J."/>
            <person name="Gamble T."/>
            <person name="Ode P.J."/>
            <person name="Paul R."/>
            <person name="Zaspel J.M."/>
        </authorList>
    </citation>
    <scope>NUCLEOTIDE SEQUENCE [LARGE SCALE GENOMIC DNA]</scope>
    <source>
        <strain evidence="10">CgM1</strain>
    </source>
</reference>
<feature type="chain" id="PRO_5043731351" evidence="5">
    <location>
        <begin position="29"/>
        <end position="1591"/>
    </location>
</feature>
<feature type="disulfide bond" evidence="2">
    <location>
        <begin position="215"/>
        <end position="224"/>
    </location>
</feature>
<dbReference type="Pfam" id="PF13927">
    <property type="entry name" value="Ig_3"/>
    <property type="match status" value="1"/>
</dbReference>
<dbReference type="InterPro" id="IPR013783">
    <property type="entry name" value="Ig-like_fold"/>
</dbReference>
<dbReference type="GO" id="GO:0050808">
    <property type="term" value="P:synapse organization"/>
    <property type="evidence" value="ECO:0007669"/>
    <property type="project" value="TreeGrafter"/>
</dbReference>
<dbReference type="InterPro" id="IPR035914">
    <property type="entry name" value="Sperma_CUB_dom_sf"/>
</dbReference>
<dbReference type="PROSITE" id="PS01180">
    <property type="entry name" value="CUB"/>
    <property type="match status" value="1"/>
</dbReference>
<feature type="disulfide bond" evidence="2">
    <location>
        <begin position="263"/>
        <end position="272"/>
    </location>
</feature>
<dbReference type="GO" id="GO:0004930">
    <property type="term" value="F:G protein-coupled receptor activity"/>
    <property type="evidence" value="ECO:0007669"/>
    <property type="project" value="InterPro"/>
</dbReference>
<feature type="region of interest" description="Disordered" evidence="3">
    <location>
        <begin position="1422"/>
        <end position="1475"/>
    </location>
</feature>
<dbReference type="SMART" id="SM00181">
    <property type="entry name" value="EGF"/>
    <property type="match status" value="2"/>
</dbReference>
<dbReference type="CDD" id="cd00096">
    <property type="entry name" value="Ig"/>
    <property type="match status" value="1"/>
</dbReference>
<dbReference type="InterPro" id="IPR013111">
    <property type="entry name" value="EGF_extracell"/>
</dbReference>
<evidence type="ECO:0000313" key="11">
    <source>
        <dbReference type="Proteomes" id="UP000826195"/>
    </source>
</evidence>
<dbReference type="SUPFAM" id="SSF57196">
    <property type="entry name" value="EGF/Laminin"/>
    <property type="match status" value="1"/>
</dbReference>
<evidence type="ECO:0000256" key="4">
    <source>
        <dbReference type="SAM" id="Phobius"/>
    </source>
</evidence>
<dbReference type="Gene3D" id="2.60.120.290">
    <property type="entry name" value="Spermadhesin, CUB domain"/>
    <property type="match status" value="1"/>
</dbReference>
<feature type="transmembrane region" description="Helical" evidence="4">
    <location>
        <begin position="1164"/>
        <end position="1191"/>
    </location>
</feature>
<dbReference type="SUPFAM" id="SSF48726">
    <property type="entry name" value="Immunoglobulin"/>
    <property type="match status" value="2"/>
</dbReference>
<feature type="domain" description="EGF-like" evidence="7">
    <location>
        <begin position="187"/>
        <end position="225"/>
    </location>
</feature>
<dbReference type="InterPro" id="IPR001879">
    <property type="entry name" value="GPCR_2_extracellular_dom"/>
</dbReference>
<keyword evidence="4" id="KW-1133">Transmembrane helix</keyword>
<dbReference type="PROSITE" id="PS50227">
    <property type="entry name" value="G_PROTEIN_RECEP_F2_3"/>
    <property type="match status" value="1"/>
</dbReference>
<dbReference type="InterPro" id="IPR037448">
    <property type="entry name" value="Zig-8"/>
</dbReference>
<dbReference type="InterPro" id="IPR000742">
    <property type="entry name" value="EGF"/>
</dbReference>
<evidence type="ECO:0000256" key="2">
    <source>
        <dbReference type="PROSITE-ProRule" id="PRU00076"/>
    </source>
</evidence>
<dbReference type="PANTHER" id="PTHR23279:SF36">
    <property type="entry name" value="DEFECTIVE PROBOSCIS EXTENSION RESPONSE 9, ISOFORM A"/>
    <property type="match status" value="1"/>
</dbReference>
<feature type="domain" description="G-protein coupled receptors family 2 profile 1" evidence="8">
    <location>
        <begin position="641"/>
        <end position="699"/>
    </location>
</feature>
<dbReference type="Gene3D" id="2.60.40.10">
    <property type="entry name" value="Immunoglobulins"/>
    <property type="match status" value="1"/>
</dbReference>
<keyword evidence="5" id="KW-0732">Signal</keyword>
<dbReference type="InterPro" id="IPR036445">
    <property type="entry name" value="GPCR_2_extracell_dom_sf"/>
</dbReference>
<gene>
    <name evidence="10" type="ORF">KQX54_010617</name>
</gene>
<evidence type="ECO:0000256" key="5">
    <source>
        <dbReference type="SAM" id="SignalP"/>
    </source>
</evidence>
<feature type="domain" description="CUB" evidence="6">
    <location>
        <begin position="46"/>
        <end position="181"/>
    </location>
</feature>
<accession>A0AAV7J3Z1</accession>
<organism evidence="10 11">
    <name type="scientific">Cotesia glomerata</name>
    <name type="common">Lepidopteran parasitic wasp</name>
    <name type="synonym">Apanteles glomeratus</name>
    <dbReference type="NCBI Taxonomy" id="32391"/>
    <lineage>
        <taxon>Eukaryota</taxon>
        <taxon>Metazoa</taxon>
        <taxon>Ecdysozoa</taxon>
        <taxon>Arthropoda</taxon>
        <taxon>Hexapoda</taxon>
        <taxon>Insecta</taxon>
        <taxon>Pterygota</taxon>
        <taxon>Neoptera</taxon>
        <taxon>Endopterygota</taxon>
        <taxon>Hymenoptera</taxon>
        <taxon>Apocrita</taxon>
        <taxon>Ichneumonoidea</taxon>
        <taxon>Braconidae</taxon>
        <taxon>Microgastrinae</taxon>
        <taxon>Cotesia</taxon>
    </lineage>
</organism>
<keyword evidence="1 2" id="KW-1015">Disulfide bond</keyword>
<dbReference type="PROSITE" id="PS50026">
    <property type="entry name" value="EGF_3"/>
    <property type="match status" value="2"/>
</dbReference>